<dbReference type="AlphaFoldDB" id="A0AAV8VGS6"/>
<protein>
    <recommendedName>
        <fullName evidence="8">DDE Tnp4 domain-containing protein</fullName>
    </recommendedName>
</protein>
<dbReference type="GO" id="GO:0005634">
    <property type="term" value="C:nucleus"/>
    <property type="evidence" value="ECO:0007669"/>
    <property type="project" value="UniProtKB-SubCell"/>
</dbReference>
<proteinExistence type="inferred from homology"/>
<evidence type="ECO:0000256" key="2">
    <source>
        <dbReference type="ARBA" id="ARBA00004123"/>
    </source>
</evidence>
<dbReference type="GO" id="GO:0016787">
    <property type="term" value="F:hydrolase activity"/>
    <property type="evidence" value="ECO:0007669"/>
    <property type="project" value="UniProtKB-KW"/>
</dbReference>
<dbReference type="GO" id="GO:0004518">
    <property type="term" value="F:nuclease activity"/>
    <property type="evidence" value="ECO:0007669"/>
    <property type="project" value="UniProtKB-KW"/>
</dbReference>
<dbReference type="InterPro" id="IPR027806">
    <property type="entry name" value="HARBI1_dom"/>
</dbReference>
<name>A0AAV8VGS6_9CUCU</name>
<evidence type="ECO:0000256" key="5">
    <source>
        <dbReference type="ARBA" id="ARBA00022723"/>
    </source>
</evidence>
<organism evidence="9 10">
    <name type="scientific">Exocentrus adspersus</name>
    <dbReference type="NCBI Taxonomy" id="1586481"/>
    <lineage>
        <taxon>Eukaryota</taxon>
        <taxon>Metazoa</taxon>
        <taxon>Ecdysozoa</taxon>
        <taxon>Arthropoda</taxon>
        <taxon>Hexapoda</taxon>
        <taxon>Insecta</taxon>
        <taxon>Pterygota</taxon>
        <taxon>Neoptera</taxon>
        <taxon>Endopterygota</taxon>
        <taxon>Coleoptera</taxon>
        <taxon>Polyphaga</taxon>
        <taxon>Cucujiformia</taxon>
        <taxon>Chrysomeloidea</taxon>
        <taxon>Cerambycidae</taxon>
        <taxon>Lamiinae</taxon>
        <taxon>Acanthocinini</taxon>
        <taxon>Exocentrus</taxon>
    </lineage>
</organism>
<keyword evidence="10" id="KW-1185">Reference proteome</keyword>
<dbReference type="GO" id="GO:0046872">
    <property type="term" value="F:metal ion binding"/>
    <property type="evidence" value="ECO:0007669"/>
    <property type="project" value="UniProtKB-KW"/>
</dbReference>
<feature type="domain" description="DDE Tnp4" evidence="8">
    <location>
        <begin position="248"/>
        <end position="382"/>
    </location>
</feature>
<comment type="cofactor">
    <cofactor evidence="1">
        <name>a divalent metal cation</name>
        <dbReference type="ChEBI" id="CHEBI:60240"/>
    </cofactor>
</comment>
<sequence length="388" mass="45120">MDARYWYSLVSLYFTLLAWTDKKKKITYLIDISIPNDLNIQAKYNEKIAKYTDLAIEMLWKQARVEIIPLVMNREVIHRKKPAAAIALVIACGYFLTKPEISRRWWVRPWLEDKTEGALNLVKRDFPQVPEQFKQFSRLSKANFEKLLLLVTPKIEKKNTTFRNAISSRDKLFVTLRFLATGESYRSLMYSFRIAESTISLFIPVVCRAIYDVLKEKYLKTLTTVADWLMISKEFQTKWDIPNTIGVLDGKHIVFRAPRAAGSKYYNYYKQTNSIVLLALVDAKDGGVFRQSTLSRAIAQNYLNIPENKSLPGRQKPVPCVILGDAAFPLSEHILKPNSLRNITREERIFNYRLSRGRMIIECTFGMLANRFRVFLTTINLSAEKYRL</sequence>
<dbReference type="InterPro" id="IPR045249">
    <property type="entry name" value="HARBI1-like"/>
</dbReference>
<evidence type="ECO:0000313" key="9">
    <source>
        <dbReference type="EMBL" id="KAJ8913272.1"/>
    </source>
</evidence>
<evidence type="ECO:0000256" key="7">
    <source>
        <dbReference type="ARBA" id="ARBA00023242"/>
    </source>
</evidence>
<keyword evidence="6" id="KW-0378">Hydrolase</keyword>
<dbReference type="EMBL" id="JANEYG010000098">
    <property type="protein sequence ID" value="KAJ8913272.1"/>
    <property type="molecule type" value="Genomic_DNA"/>
</dbReference>
<dbReference type="Proteomes" id="UP001159042">
    <property type="component" value="Unassembled WGS sequence"/>
</dbReference>
<comment type="similarity">
    <text evidence="3">Belongs to the HARBI1 family.</text>
</comment>
<keyword evidence="7" id="KW-0539">Nucleus</keyword>
<accession>A0AAV8VGS6</accession>
<dbReference type="PANTHER" id="PTHR22930:SF269">
    <property type="entry name" value="NUCLEASE HARBI1-LIKE PROTEIN"/>
    <property type="match status" value="1"/>
</dbReference>
<comment type="subcellular location">
    <subcellularLocation>
        <location evidence="2">Nucleus</location>
    </subcellularLocation>
</comment>
<evidence type="ECO:0000313" key="10">
    <source>
        <dbReference type="Proteomes" id="UP001159042"/>
    </source>
</evidence>
<evidence type="ECO:0000256" key="3">
    <source>
        <dbReference type="ARBA" id="ARBA00006958"/>
    </source>
</evidence>
<gene>
    <name evidence="9" type="ORF">NQ315_012890</name>
</gene>
<evidence type="ECO:0000256" key="1">
    <source>
        <dbReference type="ARBA" id="ARBA00001968"/>
    </source>
</evidence>
<comment type="caution">
    <text evidence="9">The sequence shown here is derived from an EMBL/GenBank/DDBJ whole genome shotgun (WGS) entry which is preliminary data.</text>
</comment>
<dbReference type="Pfam" id="PF13359">
    <property type="entry name" value="DDE_Tnp_4"/>
    <property type="match status" value="1"/>
</dbReference>
<keyword evidence="4" id="KW-0540">Nuclease</keyword>
<evidence type="ECO:0000259" key="8">
    <source>
        <dbReference type="Pfam" id="PF13359"/>
    </source>
</evidence>
<keyword evidence="5" id="KW-0479">Metal-binding</keyword>
<evidence type="ECO:0000256" key="6">
    <source>
        <dbReference type="ARBA" id="ARBA00022801"/>
    </source>
</evidence>
<reference evidence="9 10" key="1">
    <citation type="journal article" date="2023" name="Insect Mol. Biol.">
        <title>Genome sequencing provides insights into the evolution of gene families encoding plant cell wall-degrading enzymes in longhorned beetles.</title>
        <authorList>
            <person name="Shin N.R."/>
            <person name="Okamura Y."/>
            <person name="Kirsch R."/>
            <person name="Pauchet Y."/>
        </authorList>
    </citation>
    <scope>NUCLEOTIDE SEQUENCE [LARGE SCALE GENOMIC DNA]</scope>
    <source>
        <strain evidence="9">EAD_L_NR</strain>
    </source>
</reference>
<evidence type="ECO:0000256" key="4">
    <source>
        <dbReference type="ARBA" id="ARBA00022722"/>
    </source>
</evidence>
<dbReference type="PANTHER" id="PTHR22930">
    <property type="match status" value="1"/>
</dbReference>